<organism evidence="1 2">
    <name type="scientific">Panagrolaimus sp. ES5</name>
    <dbReference type="NCBI Taxonomy" id="591445"/>
    <lineage>
        <taxon>Eukaryota</taxon>
        <taxon>Metazoa</taxon>
        <taxon>Ecdysozoa</taxon>
        <taxon>Nematoda</taxon>
        <taxon>Chromadorea</taxon>
        <taxon>Rhabditida</taxon>
        <taxon>Tylenchina</taxon>
        <taxon>Panagrolaimomorpha</taxon>
        <taxon>Panagrolaimoidea</taxon>
        <taxon>Panagrolaimidae</taxon>
        <taxon>Panagrolaimus</taxon>
    </lineage>
</organism>
<reference evidence="2" key="1">
    <citation type="submission" date="2022-11" db="UniProtKB">
        <authorList>
            <consortium name="WormBaseParasite"/>
        </authorList>
    </citation>
    <scope>IDENTIFICATION</scope>
</reference>
<accession>A0AC34F4U3</accession>
<protein>
    <submittedName>
        <fullName evidence="2">Uncharacterized protein</fullName>
    </submittedName>
</protein>
<dbReference type="WBParaSite" id="ES5_v2.g11925.t1">
    <property type="protein sequence ID" value="ES5_v2.g11925.t1"/>
    <property type="gene ID" value="ES5_v2.g11925"/>
</dbReference>
<sequence>MFKPYDQQKFLKISQNIDCVGCIHIDPDNDNDINIGIIDMKTSKVFELIQYARNYSKRFLDDIPTIFSNFKAMIVNLYEMQNIFVYPGFKNDIEFCKAIKDKLNSINIPSYFLSHDDSLTGALIVASKIDFKFGEKICSIFIYEDNIAIQEMEFTKNGIKITAVGQYTIQQYANSEVVRNEIVGAKKFDHTLLCSKSPGMPLMKLLKEQVFKADKPKIFENDIINNTLLFVVETAKWLLDKSYTKFYILPLCDRVYKICKNDETILEVMLDEALPLLKSIIVDDSSLKYTFSYRKQNEVDFDVIKELKFNKIFGKHKITVTVDEENFPNCCVNAVVPKNVHNLPQNLDKQLSSKVPVIGFHDQSSVILVNKNDENLYKFLDSWNVMNGKELFMSFDEEKYKYFEKAAAVFKTKPSFVVYDLIKIMSMPSDEIKVDKKWKFTFSEDSENPLLLEFDTFSGMRRAATPVFLIKLLLKKHLKAIKKETGEMPKELAFCFFDKFGDSEAKNRVEKGFKEVCKQLKIDFSFVDL</sequence>
<evidence type="ECO:0000313" key="1">
    <source>
        <dbReference type="Proteomes" id="UP000887579"/>
    </source>
</evidence>
<dbReference type="Proteomes" id="UP000887579">
    <property type="component" value="Unplaced"/>
</dbReference>
<name>A0AC34F4U3_9BILA</name>
<evidence type="ECO:0000313" key="2">
    <source>
        <dbReference type="WBParaSite" id="ES5_v2.g11925.t1"/>
    </source>
</evidence>
<proteinExistence type="predicted"/>